<gene>
    <name evidence="2" type="ORF">ENQ77_05400</name>
    <name evidence="3" type="ORF">ENU66_04265</name>
</gene>
<name>A0A7C2K422_UNCW3</name>
<dbReference type="InterPro" id="IPR005077">
    <property type="entry name" value="Peptidase_C11"/>
</dbReference>
<dbReference type="EMBL" id="DSOL01000152">
    <property type="protein sequence ID" value="HEN28081.1"/>
    <property type="molecule type" value="Genomic_DNA"/>
</dbReference>
<evidence type="ECO:0000313" key="2">
    <source>
        <dbReference type="EMBL" id="HEN28081.1"/>
    </source>
</evidence>
<evidence type="ECO:0000313" key="3">
    <source>
        <dbReference type="EMBL" id="HGL17524.1"/>
    </source>
</evidence>
<reference evidence="2" key="1">
    <citation type="journal article" date="2020" name="mSystems">
        <title>Genome- and Community-Level Interaction Insights into Carbon Utilization and Element Cycling Functions of Hydrothermarchaeota in Hydrothermal Sediment.</title>
        <authorList>
            <person name="Zhou Z."/>
            <person name="Liu Y."/>
            <person name="Xu W."/>
            <person name="Pan J."/>
            <person name="Luo Z.H."/>
            <person name="Li M."/>
        </authorList>
    </citation>
    <scope>NUCLEOTIDE SEQUENCE [LARGE SCALE GENOMIC DNA]</scope>
    <source>
        <strain evidence="2">SpSt-34</strain>
        <strain evidence="3">SpSt-69</strain>
    </source>
</reference>
<keyword evidence="1" id="KW-1133">Transmembrane helix</keyword>
<dbReference type="PANTHER" id="PTHR37835:SF1">
    <property type="entry name" value="ALPHA-CLOSTRIPAIN"/>
    <property type="match status" value="1"/>
</dbReference>
<comment type="caution">
    <text evidence="2">The sequence shown here is derived from an EMBL/GenBank/DDBJ whole genome shotgun (WGS) entry which is preliminary data.</text>
</comment>
<keyword evidence="1" id="KW-0812">Transmembrane</keyword>
<dbReference type="Gene3D" id="3.40.50.11970">
    <property type="match status" value="1"/>
</dbReference>
<feature type="transmembrane region" description="Helical" evidence="1">
    <location>
        <begin position="12"/>
        <end position="30"/>
    </location>
</feature>
<dbReference type="Pfam" id="PF03415">
    <property type="entry name" value="Peptidase_C11"/>
    <property type="match status" value="1"/>
</dbReference>
<proteinExistence type="predicted"/>
<keyword evidence="1" id="KW-0472">Membrane</keyword>
<organism evidence="2">
    <name type="scientific">candidate division WOR-3 bacterium</name>
    <dbReference type="NCBI Taxonomy" id="2052148"/>
    <lineage>
        <taxon>Bacteria</taxon>
        <taxon>Bacteria division WOR-3</taxon>
    </lineage>
</organism>
<accession>A0A7C2K422</accession>
<sequence>MKWTILSGAGRYVLPLFIFISLVGSTPYKWTIGLYMAGDNDLAMALDKDLSEIKRARIDRSLNVVVFADRGIFSECPGTFMYVKRDTFLVTLLSLGNLDSGDPGNLSFFITYLRHNFPSDYYALVIWGHGTGWNKSENFFQKSVAIDASTSNSIEVFNGELTSSLPDSLFSVIFFDACLMGSIEVLWELREKTRYVVASPALVPSLGFNYTKLLEMFSMEEKIENILKKSVDDFVSDYDSLGFTVSLGVFDLTKIDTTEKIIKDAVESSYLKTTTELLKYRMNAITYNTYSNQVEDPEACLIDVVSLLKLGWAIDTLPVVLYARGNFRFENLSFLSAYFPLNYSIIKRDFLNYRSLNFQRRTNFLDLVLNTLSDSLGEVDTVRALIVREKNGIILSLQNLVKASRWQCLLRVEKEGIVKQELYSLSEKFLLRLTPGFYKLSLEVIPRNKLRGTLLYLTPDTITVLEGETPYYNSIMAELDSGVDILGRQSSKGKGVLFNQSKKYVVY</sequence>
<protein>
    <recommendedName>
        <fullName evidence="4">Clostripain</fullName>
    </recommendedName>
</protein>
<dbReference type="PANTHER" id="PTHR37835">
    <property type="entry name" value="ALPHA-CLOSTRIPAIN"/>
    <property type="match status" value="1"/>
</dbReference>
<dbReference type="AlphaFoldDB" id="A0A7C2K422"/>
<dbReference type="EMBL" id="DTDJ01000029">
    <property type="protein sequence ID" value="HGL17524.1"/>
    <property type="molecule type" value="Genomic_DNA"/>
</dbReference>
<evidence type="ECO:0000256" key="1">
    <source>
        <dbReference type="SAM" id="Phobius"/>
    </source>
</evidence>
<evidence type="ECO:0008006" key="4">
    <source>
        <dbReference type="Google" id="ProtNLM"/>
    </source>
</evidence>